<evidence type="ECO:0000256" key="2">
    <source>
        <dbReference type="ARBA" id="ARBA00022448"/>
    </source>
</evidence>
<dbReference type="GO" id="GO:0015740">
    <property type="term" value="P:C4-dicarboxylate transport"/>
    <property type="evidence" value="ECO:0007669"/>
    <property type="project" value="TreeGrafter"/>
</dbReference>
<evidence type="ECO:0000256" key="7">
    <source>
        <dbReference type="ARBA" id="ARBA00023136"/>
    </source>
</evidence>
<evidence type="ECO:0000256" key="8">
    <source>
        <dbReference type="ARBA" id="ARBA00038436"/>
    </source>
</evidence>
<dbReference type="STRING" id="869211.Spith_2143"/>
<evidence type="ECO:0000256" key="6">
    <source>
        <dbReference type="ARBA" id="ARBA00022989"/>
    </source>
</evidence>
<evidence type="ECO:0000256" key="3">
    <source>
        <dbReference type="ARBA" id="ARBA00022475"/>
    </source>
</evidence>
<dbReference type="EMBL" id="CP002903">
    <property type="protein sequence ID" value="AEJ62398.1"/>
    <property type="molecule type" value="Genomic_DNA"/>
</dbReference>
<keyword evidence="7 9" id="KW-0472">Membrane</keyword>
<evidence type="ECO:0000256" key="4">
    <source>
        <dbReference type="ARBA" id="ARBA00022519"/>
    </source>
</evidence>
<dbReference type="Proteomes" id="UP000007254">
    <property type="component" value="Chromosome"/>
</dbReference>
<keyword evidence="2" id="KW-0813">Transport</keyword>
<dbReference type="KEGG" id="stq:Spith_2143"/>
<organism evidence="11 12">
    <name type="scientific">Winmispira thermophila (strain ATCC 700085 / DSM 6578 / Z-1203)</name>
    <name type="common">Spirochaeta thermophila</name>
    <dbReference type="NCBI Taxonomy" id="869211"/>
    <lineage>
        <taxon>Bacteria</taxon>
        <taxon>Pseudomonadati</taxon>
        <taxon>Spirochaetota</taxon>
        <taxon>Spirochaetia</taxon>
        <taxon>Winmispirales</taxon>
        <taxon>Winmispiraceae</taxon>
        <taxon>Winmispira</taxon>
    </lineage>
</organism>
<reference evidence="11 12" key="1">
    <citation type="submission" date="2011-06" db="EMBL/GenBank/DDBJ databases">
        <title>The complete genome of Spirochaeta thermophila DSM 6578.</title>
        <authorList>
            <consortium name="US DOE Joint Genome Institute (JGI-PGF)"/>
            <person name="Lucas S."/>
            <person name="Lapidus A."/>
            <person name="Bruce D."/>
            <person name="Goodwin L."/>
            <person name="Pitluck S."/>
            <person name="Peters L."/>
            <person name="Kyrpides N."/>
            <person name="Mavromatis K."/>
            <person name="Ivanova N."/>
            <person name="Mikailova N."/>
            <person name="Pagani I."/>
            <person name="Chertkov O."/>
            <person name="Detter J.C."/>
            <person name="Tapia R."/>
            <person name="Han C."/>
            <person name="Land M."/>
            <person name="Hauser L."/>
            <person name="Markowitz V."/>
            <person name="Cheng J.-F."/>
            <person name="Hugenholtz P."/>
            <person name="Woyke T."/>
            <person name="Wu D."/>
            <person name="Spring S."/>
            <person name="Merkhoffer B."/>
            <person name="Schneider S."/>
            <person name="Klenk H.-P."/>
            <person name="Eisen J.A."/>
        </authorList>
    </citation>
    <scope>NUCLEOTIDE SEQUENCE [LARGE SCALE GENOMIC DNA]</scope>
    <source>
        <strain evidence="12">ATCC 700085 / DSM 6578 / Z-1203</strain>
    </source>
</reference>
<evidence type="ECO:0000256" key="1">
    <source>
        <dbReference type="ARBA" id="ARBA00004429"/>
    </source>
</evidence>
<protein>
    <submittedName>
        <fullName evidence="11">Tripartite ATP-independent periplasmic transporter DctQ component</fullName>
    </submittedName>
</protein>
<dbReference type="InterPro" id="IPR007387">
    <property type="entry name" value="TRAP_DctQ"/>
</dbReference>
<gene>
    <name evidence="11" type="ordered locus">Spith_2143</name>
</gene>
<evidence type="ECO:0000313" key="11">
    <source>
        <dbReference type="EMBL" id="AEJ62398.1"/>
    </source>
</evidence>
<evidence type="ECO:0000259" key="10">
    <source>
        <dbReference type="Pfam" id="PF04290"/>
    </source>
</evidence>
<keyword evidence="6 9" id="KW-1133">Transmembrane helix</keyword>
<dbReference type="GO" id="GO:0022857">
    <property type="term" value="F:transmembrane transporter activity"/>
    <property type="evidence" value="ECO:0007669"/>
    <property type="project" value="TreeGrafter"/>
</dbReference>
<keyword evidence="4" id="KW-0997">Cell inner membrane</keyword>
<feature type="transmembrane region" description="Helical" evidence="9">
    <location>
        <begin position="47"/>
        <end position="66"/>
    </location>
</feature>
<comment type="similarity">
    <text evidence="8">Belongs to the TRAP transporter small permease family.</text>
</comment>
<feature type="transmembrane region" description="Helical" evidence="9">
    <location>
        <begin position="12"/>
        <end position="35"/>
    </location>
</feature>
<sequence>MKGSIDRYITGAEVLLVQIFLVVIVVCVFFAAVLRSVGYPIVWSVDIAQLLFAWVSFLGADLALQYGRHIGMDILMRRFPPAVQKGIVAGSRILALAFLGLAGAYGLYLSIINFDRQFSGLEISFSWATLSAPVGCALMIRTLVKQLLTGREVVQ</sequence>
<dbReference type="GO" id="GO:0005886">
    <property type="term" value="C:plasma membrane"/>
    <property type="evidence" value="ECO:0007669"/>
    <property type="project" value="UniProtKB-SubCell"/>
</dbReference>
<keyword evidence="5 9" id="KW-0812">Transmembrane</keyword>
<keyword evidence="3" id="KW-1003">Cell membrane</keyword>
<dbReference type="AlphaFoldDB" id="G0GFJ9"/>
<evidence type="ECO:0000256" key="9">
    <source>
        <dbReference type="SAM" id="Phobius"/>
    </source>
</evidence>
<name>G0GFJ9_WINT7</name>
<evidence type="ECO:0000313" key="12">
    <source>
        <dbReference type="Proteomes" id="UP000007254"/>
    </source>
</evidence>
<keyword evidence="12" id="KW-1185">Reference proteome</keyword>
<dbReference type="InterPro" id="IPR055348">
    <property type="entry name" value="DctQ"/>
</dbReference>
<dbReference type="RefSeq" id="WP_014625712.1">
    <property type="nucleotide sequence ID" value="NC_017583.1"/>
</dbReference>
<proteinExistence type="inferred from homology"/>
<accession>G0GFJ9</accession>
<dbReference type="OrthoDB" id="9815614at2"/>
<evidence type="ECO:0000256" key="5">
    <source>
        <dbReference type="ARBA" id="ARBA00022692"/>
    </source>
</evidence>
<comment type="subcellular location">
    <subcellularLocation>
        <location evidence="1">Cell inner membrane</location>
        <topology evidence="1">Multi-pass membrane protein</topology>
    </subcellularLocation>
</comment>
<dbReference type="HOGENOM" id="CLU_086356_4_0_12"/>
<feature type="transmembrane region" description="Helical" evidence="9">
    <location>
        <begin position="123"/>
        <end position="144"/>
    </location>
</feature>
<feature type="transmembrane region" description="Helical" evidence="9">
    <location>
        <begin position="87"/>
        <end position="111"/>
    </location>
</feature>
<dbReference type="PANTHER" id="PTHR35011">
    <property type="entry name" value="2,3-DIKETO-L-GULONATE TRAP TRANSPORTER SMALL PERMEASE PROTEIN YIAM"/>
    <property type="match status" value="1"/>
</dbReference>
<dbReference type="PANTHER" id="PTHR35011:SF2">
    <property type="entry name" value="2,3-DIKETO-L-GULONATE TRAP TRANSPORTER SMALL PERMEASE PROTEIN YIAM"/>
    <property type="match status" value="1"/>
</dbReference>
<dbReference type="Pfam" id="PF04290">
    <property type="entry name" value="DctQ"/>
    <property type="match status" value="1"/>
</dbReference>
<feature type="domain" description="Tripartite ATP-independent periplasmic transporters DctQ component" evidence="10">
    <location>
        <begin position="24"/>
        <end position="149"/>
    </location>
</feature>